<sequence>MLDLSPGWQVALEVVGWVGSGIVVWSMMQQRILRLRVYNLVGCLVQVLYNGVLGVWPVVALNVVLAVVQVINLTRLLRGREDPASYSVAEVPAHGPLLSQLVARHREDVARFHPEFRAPTEEAAAFVVMSGDEVAGWVVVHDDDGVAQVELDYVTERFRDLSPGRFVFRRSGVLAERGYRAVASAPDTVEPYYEQVGFERRGDRYVLDLTA</sequence>
<reference evidence="2 3" key="1">
    <citation type="submission" date="2020-08" db="EMBL/GenBank/DDBJ databases">
        <title>A Genomic Blueprint of the Chicken Gut Microbiome.</title>
        <authorList>
            <person name="Gilroy R."/>
            <person name="Ravi A."/>
            <person name="Getino M."/>
            <person name="Pursley I."/>
            <person name="Horton D.L."/>
            <person name="Alikhan N.-F."/>
            <person name="Baker D."/>
            <person name="Gharbi K."/>
            <person name="Hall N."/>
            <person name="Watson M."/>
            <person name="Adriaenssens E.M."/>
            <person name="Foster-Nyarko E."/>
            <person name="Jarju S."/>
            <person name="Secka A."/>
            <person name="Antonio M."/>
            <person name="Oren A."/>
            <person name="Chaudhuri R."/>
            <person name="La Ragione R.M."/>
            <person name="Hildebrand F."/>
            <person name="Pallen M.J."/>
        </authorList>
    </citation>
    <scope>NUCLEOTIDE SEQUENCE [LARGE SCALE GENOMIC DNA]</scope>
    <source>
        <strain evidence="2 3">Sa1BUA1</strain>
    </source>
</reference>
<keyword evidence="1" id="KW-0812">Transmembrane</keyword>
<organism evidence="2 3">
    <name type="scientific">Oceanitalea stevensii</name>
    <dbReference type="NCBI Taxonomy" id="2763072"/>
    <lineage>
        <taxon>Bacteria</taxon>
        <taxon>Bacillati</taxon>
        <taxon>Actinomycetota</taxon>
        <taxon>Actinomycetes</taxon>
        <taxon>Micrococcales</taxon>
        <taxon>Bogoriellaceae</taxon>
        <taxon>Georgenia</taxon>
    </lineage>
</organism>
<keyword evidence="1" id="KW-1133">Transmembrane helix</keyword>
<evidence type="ECO:0000313" key="2">
    <source>
        <dbReference type="EMBL" id="MBD8061217.1"/>
    </source>
</evidence>
<comment type="caution">
    <text evidence="2">The sequence shown here is derived from an EMBL/GenBank/DDBJ whole genome shotgun (WGS) entry which is preliminary data.</text>
</comment>
<name>A0ABR8YZ83_9MICO</name>
<evidence type="ECO:0000313" key="3">
    <source>
        <dbReference type="Proteomes" id="UP000661894"/>
    </source>
</evidence>
<dbReference type="EMBL" id="JACSPO010000001">
    <property type="protein sequence ID" value="MBD8061217.1"/>
    <property type="molecule type" value="Genomic_DNA"/>
</dbReference>
<dbReference type="SUPFAM" id="SSF55729">
    <property type="entry name" value="Acyl-CoA N-acyltransferases (Nat)"/>
    <property type="match status" value="1"/>
</dbReference>
<evidence type="ECO:0000256" key="1">
    <source>
        <dbReference type="SAM" id="Phobius"/>
    </source>
</evidence>
<gene>
    <name evidence="2" type="ORF">H9624_02610</name>
</gene>
<keyword evidence="3" id="KW-1185">Reference proteome</keyword>
<dbReference type="InterPro" id="IPR016181">
    <property type="entry name" value="Acyl_CoA_acyltransferase"/>
</dbReference>
<feature type="transmembrane region" description="Helical" evidence="1">
    <location>
        <begin position="6"/>
        <end position="25"/>
    </location>
</feature>
<keyword evidence="1" id="KW-0472">Membrane</keyword>
<dbReference type="Proteomes" id="UP000661894">
    <property type="component" value="Unassembled WGS sequence"/>
</dbReference>
<dbReference type="Gene3D" id="3.40.630.30">
    <property type="match status" value="1"/>
</dbReference>
<feature type="transmembrane region" description="Helical" evidence="1">
    <location>
        <begin position="59"/>
        <end position="77"/>
    </location>
</feature>
<proteinExistence type="predicted"/>
<protein>
    <submittedName>
        <fullName evidence="2">YgjV family protein</fullName>
    </submittedName>
</protein>
<dbReference type="RefSeq" id="WP_251838351.1">
    <property type="nucleotide sequence ID" value="NZ_JACSPO010000001.1"/>
</dbReference>
<accession>A0ABR8YZ83</accession>